<gene>
    <name evidence="2" type="ORF">LVJ94_09870</name>
</gene>
<reference evidence="2" key="1">
    <citation type="submission" date="2021-12" db="EMBL/GenBank/DDBJ databases">
        <title>Discovery of the Pendulisporaceae a myxobacterial family with distinct sporulation behavior and unique specialized metabolism.</title>
        <authorList>
            <person name="Garcia R."/>
            <person name="Popoff A."/>
            <person name="Bader C.D."/>
            <person name="Loehr J."/>
            <person name="Walesch S."/>
            <person name="Walt C."/>
            <person name="Boldt J."/>
            <person name="Bunk B."/>
            <person name="Haeckl F.J.F.P.J."/>
            <person name="Gunesch A.P."/>
            <person name="Birkelbach J."/>
            <person name="Nuebel U."/>
            <person name="Pietschmann T."/>
            <person name="Bach T."/>
            <person name="Mueller R."/>
        </authorList>
    </citation>
    <scope>NUCLEOTIDE SEQUENCE</scope>
    <source>
        <strain evidence="2">MSr11367</strain>
    </source>
</reference>
<keyword evidence="1" id="KW-0812">Transmembrane</keyword>
<dbReference type="Proteomes" id="UP001374803">
    <property type="component" value="Chromosome"/>
</dbReference>
<dbReference type="EMBL" id="CP089983">
    <property type="protein sequence ID" value="WXB07540.1"/>
    <property type="molecule type" value="Genomic_DNA"/>
</dbReference>
<organism evidence="2 3">
    <name type="scientific">Pendulispora rubella</name>
    <dbReference type="NCBI Taxonomy" id="2741070"/>
    <lineage>
        <taxon>Bacteria</taxon>
        <taxon>Pseudomonadati</taxon>
        <taxon>Myxococcota</taxon>
        <taxon>Myxococcia</taxon>
        <taxon>Myxococcales</taxon>
        <taxon>Sorangiineae</taxon>
        <taxon>Pendulisporaceae</taxon>
        <taxon>Pendulispora</taxon>
    </lineage>
</organism>
<evidence type="ECO:0000313" key="2">
    <source>
        <dbReference type="EMBL" id="WXB07540.1"/>
    </source>
</evidence>
<protein>
    <submittedName>
        <fullName evidence="2">Uncharacterized protein</fullName>
    </submittedName>
</protein>
<dbReference type="RefSeq" id="WP_394837202.1">
    <property type="nucleotide sequence ID" value="NZ_CP089929.1"/>
</dbReference>
<keyword evidence="1" id="KW-1133">Transmembrane helix</keyword>
<evidence type="ECO:0000313" key="3">
    <source>
        <dbReference type="Proteomes" id="UP001374803"/>
    </source>
</evidence>
<feature type="transmembrane region" description="Helical" evidence="1">
    <location>
        <begin position="17"/>
        <end position="35"/>
    </location>
</feature>
<keyword evidence="1" id="KW-0472">Membrane</keyword>
<name>A0ABZ2LB06_9BACT</name>
<keyword evidence="3" id="KW-1185">Reference proteome</keyword>
<proteinExistence type="predicted"/>
<accession>A0ABZ2LB06</accession>
<evidence type="ECO:0000256" key="1">
    <source>
        <dbReference type="SAM" id="Phobius"/>
    </source>
</evidence>
<sequence length="306" mass="34279">MREQRLRGRFSRASPNFWLFALAGVLVTLLGYRFFAMRKLDDSKDGLLAKQRAVQVTVGVEWEKVRDQIEKFTLENATSWSGDWKDSNAGDWDFRSTPGVYLRLRVAEASDVNRLRKATQDSLRDGFVACFLREPNAAGARGELDGGLFPDQPWNLRQAYASTRILTDDWVREVKESGDDLRLRVFEQQFKQGIEREIPQAVEIIKRAQFFLLVLDEDAPEAASLADGGTVTSDVLQMVPHDARVSILNLRSGNAIARFRRRASGTAVSAGEKPISDPDIANAVKRQVNNCSLAMAISSAIGFQRK</sequence>